<reference evidence="1" key="1">
    <citation type="submission" date="2021-10" db="EMBL/GenBank/DDBJ databases">
        <title>Tropical sea cucumber genome reveals ecological adaptation and Cuvierian tubules defense mechanism.</title>
        <authorList>
            <person name="Chen T."/>
        </authorList>
    </citation>
    <scope>NUCLEOTIDE SEQUENCE</scope>
    <source>
        <strain evidence="1">Nanhai2018</strain>
        <tissue evidence="1">Muscle</tissue>
    </source>
</reference>
<dbReference type="EMBL" id="JAIZAY010000002">
    <property type="protein sequence ID" value="KAJ8046203.1"/>
    <property type="molecule type" value="Genomic_DNA"/>
</dbReference>
<protein>
    <submittedName>
        <fullName evidence="1">Uncharacterized protein</fullName>
    </submittedName>
</protein>
<proteinExistence type="predicted"/>
<dbReference type="Proteomes" id="UP001152320">
    <property type="component" value="Chromosome 2"/>
</dbReference>
<dbReference type="AlphaFoldDB" id="A0A9Q1CJ38"/>
<name>A0A9Q1CJ38_HOLLE</name>
<sequence>MGNVQSLRNKLDELAVNVRFLNAFRNISIMASTETWLMTSDPDEHVCIDGFKLVRGDRIPENVDKMRGNGLCVYTN</sequence>
<dbReference type="OrthoDB" id="10037236at2759"/>
<comment type="caution">
    <text evidence="1">The sequence shown here is derived from an EMBL/GenBank/DDBJ whole genome shotgun (WGS) entry which is preliminary data.</text>
</comment>
<evidence type="ECO:0000313" key="1">
    <source>
        <dbReference type="EMBL" id="KAJ8046203.1"/>
    </source>
</evidence>
<keyword evidence="2" id="KW-1185">Reference proteome</keyword>
<organism evidence="1 2">
    <name type="scientific">Holothuria leucospilota</name>
    <name type="common">Black long sea cucumber</name>
    <name type="synonym">Mertensiothuria leucospilota</name>
    <dbReference type="NCBI Taxonomy" id="206669"/>
    <lineage>
        <taxon>Eukaryota</taxon>
        <taxon>Metazoa</taxon>
        <taxon>Echinodermata</taxon>
        <taxon>Eleutherozoa</taxon>
        <taxon>Echinozoa</taxon>
        <taxon>Holothuroidea</taxon>
        <taxon>Aspidochirotacea</taxon>
        <taxon>Aspidochirotida</taxon>
        <taxon>Holothuriidae</taxon>
        <taxon>Holothuria</taxon>
    </lineage>
</organism>
<gene>
    <name evidence="1" type="ORF">HOLleu_04812</name>
</gene>
<evidence type="ECO:0000313" key="2">
    <source>
        <dbReference type="Proteomes" id="UP001152320"/>
    </source>
</evidence>
<accession>A0A9Q1CJ38</accession>